<dbReference type="AlphaFoldDB" id="A0A9K3DBR3"/>
<evidence type="ECO:0000313" key="1">
    <source>
        <dbReference type="EMBL" id="GIQ92808.1"/>
    </source>
</evidence>
<gene>
    <name evidence="1" type="ORF">KIPB_016798</name>
</gene>
<dbReference type="EMBL" id="BDIP01010609">
    <property type="protein sequence ID" value="GIQ92808.1"/>
    <property type="molecule type" value="Genomic_DNA"/>
</dbReference>
<name>A0A9K3DBR3_9EUKA</name>
<evidence type="ECO:0000313" key="2">
    <source>
        <dbReference type="Proteomes" id="UP000265618"/>
    </source>
</evidence>
<protein>
    <submittedName>
        <fullName evidence="1">Uncharacterized protein</fullName>
    </submittedName>
</protein>
<sequence length="57" mass="6393">MPPDPTPLYILRCFEPRPARGIFCLCKDGKCKKSYGRGSTRSIVKHLLGCHADELTD</sequence>
<comment type="caution">
    <text evidence="1">The sequence shown here is derived from an EMBL/GenBank/DDBJ whole genome shotgun (WGS) entry which is preliminary data.</text>
</comment>
<organism evidence="1 2">
    <name type="scientific">Kipferlia bialata</name>
    <dbReference type="NCBI Taxonomy" id="797122"/>
    <lineage>
        <taxon>Eukaryota</taxon>
        <taxon>Metamonada</taxon>
        <taxon>Carpediemonas-like organisms</taxon>
        <taxon>Kipferlia</taxon>
    </lineage>
</organism>
<reference evidence="1 2" key="1">
    <citation type="journal article" date="2018" name="PLoS ONE">
        <title>The draft genome of Kipferlia bialata reveals reductive genome evolution in fornicate parasites.</title>
        <authorList>
            <person name="Tanifuji G."/>
            <person name="Takabayashi S."/>
            <person name="Kume K."/>
            <person name="Takagi M."/>
            <person name="Nakayama T."/>
            <person name="Kamikawa R."/>
            <person name="Inagaki Y."/>
            <person name="Hashimoto T."/>
        </authorList>
    </citation>
    <scope>NUCLEOTIDE SEQUENCE [LARGE SCALE GENOMIC DNA]</scope>
    <source>
        <strain evidence="1">NY0173</strain>
    </source>
</reference>
<proteinExistence type="predicted"/>
<accession>A0A9K3DBR3</accession>
<keyword evidence="2" id="KW-1185">Reference proteome</keyword>
<dbReference type="Proteomes" id="UP000265618">
    <property type="component" value="Unassembled WGS sequence"/>
</dbReference>
<feature type="non-terminal residue" evidence="1">
    <location>
        <position position="1"/>
    </location>
</feature>